<dbReference type="EMBL" id="JAHMHH010000001">
    <property type="protein sequence ID" value="MBU4692265.1"/>
    <property type="molecule type" value="Genomic_DNA"/>
</dbReference>
<accession>A0ABS6DPL9</accession>
<evidence type="ECO:0000256" key="1">
    <source>
        <dbReference type="SAM" id="MobiDB-lite"/>
    </source>
</evidence>
<dbReference type="Proteomes" id="UP000718793">
    <property type="component" value="Unassembled WGS sequence"/>
</dbReference>
<keyword evidence="3" id="KW-1185">Reference proteome</keyword>
<evidence type="ECO:0000313" key="3">
    <source>
        <dbReference type="Proteomes" id="UP000718793"/>
    </source>
</evidence>
<reference evidence="2" key="1">
    <citation type="submission" date="2021-06" db="EMBL/GenBank/DDBJ databases">
        <title>Novel Mycoplasma species detected in California sea lions (Zalophus californianus) from the USA.</title>
        <authorList>
            <person name="Volokhov D.V."/>
            <person name="Furtak V.A."/>
            <person name="Zagorodnyaya T.A."/>
        </authorList>
    </citation>
    <scope>NUCLEOTIDE SEQUENCE [LARGE SCALE GENOMIC DNA]</scope>
    <source>
        <strain evidence="2">CSL 5346</strain>
    </source>
</reference>
<feature type="region of interest" description="Disordered" evidence="1">
    <location>
        <begin position="146"/>
        <end position="170"/>
    </location>
</feature>
<feature type="compositionally biased region" description="Low complexity" evidence="1">
    <location>
        <begin position="157"/>
        <end position="170"/>
    </location>
</feature>
<dbReference type="RefSeq" id="WP_216488682.1">
    <property type="nucleotide sequence ID" value="NZ_JAHMHH010000001.1"/>
</dbReference>
<dbReference type="PROSITE" id="PS51257">
    <property type="entry name" value="PROKAR_LIPOPROTEIN"/>
    <property type="match status" value="1"/>
</dbReference>
<sequence>MNKKYKNLVAILSISSIILLPSLITISCYKENTKTTNFEVINKTVKVSYENSKAIKFSEIPAVIHVDKIKISVSSSISYKFISANKTENGILVKYKLFINNENLKVFEKVINKDQFKTEDVILQPKNTNKNTDSTQPKLNENITKQQENNSKSQEDNSTPNNTNPKSNQNKSIYKEFTDNLEHEIQQSNNFTNEDKKQLNVFINEFKQNEDLTTKQILEEKIVNFILQKFNETRQIFLLTRIAVNFAKITNDPEFIKQLKQATKSLDSIQDIISIIKNPRITIGQENIKILNGLYKTILSKIKLNKYTLDEVKINQLVFKNDSVFPLFTLTDKEIKDMQDSLVFKLVGNELELETHNISTQNDNTAKNKVALSINLIEDLKASQTIENISLYSKFEKVSENSGTEIDQKWLSNVYNEEFFKTKKLIYLNIDPNILILDGELVAIYQIPFSIKDNKVIKENRYIFKKNPKTELDAVEFPQLLRLLKGIYIEISKKIDTSSIIQENTN</sequence>
<gene>
    <name evidence="2" type="ORF">KQ875_01475</name>
</gene>
<evidence type="ECO:0008006" key="4">
    <source>
        <dbReference type="Google" id="ProtNLM"/>
    </source>
</evidence>
<name>A0ABS6DPL9_9MOLU</name>
<proteinExistence type="predicted"/>
<protein>
    <recommendedName>
        <fullName evidence="4">Lipoprotein</fullName>
    </recommendedName>
</protein>
<organism evidence="2 3">
    <name type="scientific">Mycoplasma zalophi</name>
    <dbReference type="NCBI Taxonomy" id="191287"/>
    <lineage>
        <taxon>Bacteria</taxon>
        <taxon>Bacillati</taxon>
        <taxon>Mycoplasmatota</taxon>
        <taxon>Mollicutes</taxon>
        <taxon>Mycoplasmataceae</taxon>
        <taxon>Mycoplasma</taxon>
    </lineage>
</organism>
<evidence type="ECO:0000313" key="2">
    <source>
        <dbReference type="EMBL" id="MBU4692265.1"/>
    </source>
</evidence>
<comment type="caution">
    <text evidence="2">The sequence shown here is derived from an EMBL/GenBank/DDBJ whole genome shotgun (WGS) entry which is preliminary data.</text>
</comment>